<dbReference type="KEGG" id="glz:GLAREA_08415"/>
<dbReference type="EMBL" id="KE145373">
    <property type="protein sequence ID" value="EPE24563.1"/>
    <property type="molecule type" value="Genomic_DNA"/>
</dbReference>
<evidence type="ECO:0000313" key="1">
    <source>
        <dbReference type="EMBL" id="EPE24563.1"/>
    </source>
</evidence>
<dbReference type="RefSeq" id="XP_008088651.1">
    <property type="nucleotide sequence ID" value="XM_008090460.1"/>
</dbReference>
<protein>
    <submittedName>
        <fullName evidence="1">Uncharacterized protein</fullName>
    </submittedName>
</protein>
<accession>S3DCZ3</accession>
<dbReference type="HOGENOM" id="CLU_3068852_0_0_1"/>
<evidence type="ECO:0000313" key="2">
    <source>
        <dbReference type="Proteomes" id="UP000016922"/>
    </source>
</evidence>
<sequence length="53" mass="6023">MTGTRLFDSSLPVGNRSVVVREHYTLERCNGCFDSDVHRWGQFEHSARGGQLL</sequence>
<keyword evidence="2" id="KW-1185">Reference proteome</keyword>
<organism evidence="1 2">
    <name type="scientific">Glarea lozoyensis (strain ATCC 20868 / MF5171)</name>
    <dbReference type="NCBI Taxonomy" id="1116229"/>
    <lineage>
        <taxon>Eukaryota</taxon>
        <taxon>Fungi</taxon>
        <taxon>Dikarya</taxon>
        <taxon>Ascomycota</taxon>
        <taxon>Pezizomycotina</taxon>
        <taxon>Leotiomycetes</taxon>
        <taxon>Helotiales</taxon>
        <taxon>Helotiaceae</taxon>
        <taxon>Glarea</taxon>
    </lineage>
</organism>
<dbReference type="AlphaFoldDB" id="S3DCZ3"/>
<proteinExistence type="predicted"/>
<dbReference type="Proteomes" id="UP000016922">
    <property type="component" value="Unassembled WGS sequence"/>
</dbReference>
<dbReference type="GeneID" id="19467464"/>
<reference evidence="1 2" key="1">
    <citation type="journal article" date="2013" name="BMC Genomics">
        <title>Genomics-driven discovery of the pneumocandin biosynthetic gene cluster in the fungus Glarea lozoyensis.</title>
        <authorList>
            <person name="Chen L."/>
            <person name="Yue Q."/>
            <person name="Zhang X."/>
            <person name="Xiang M."/>
            <person name="Wang C."/>
            <person name="Li S."/>
            <person name="Che Y."/>
            <person name="Ortiz-Lopez F.J."/>
            <person name="Bills G.F."/>
            <person name="Liu X."/>
            <person name="An Z."/>
        </authorList>
    </citation>
    <scope>NUCLEOTIDE SEQUENCE [LARGE SCALE GENOMIC DNA]</scope>
    <source>
        <strain evidence="2">ATCC 20868 / MF5171</strain>
    </source>
</reference>
<name>S3DCZ3_GLAL2</name>
<gene>
    <name evidence="1" type="ORF">GLAREA_08415</name>
</gene>